<accession>A0A0D2WLM1</accession>
<dbReference type="Gene3D" id="3.30.200.20">
    <property type="entry name" value="Phosphorylase Kinase, domain 1"/>
    <property type="match status" value="1"/>
</dbReference>
<dbReference type="GO" id="GO:0004103">
    <property type="term" value="F:choline kinase activity"/>
    <property type="evidence" value="ECO:0007669"/>
    <property type="project" value="TreeGrafter"/>
</dbReference>
<dbReference type="STRING" id="595528.A0A0D2WLM1"/>
<dbReference type="RefSeq" id="XP_004348807.1">
    <property type="nucleotide sequence ID" value="XM_004348757.2"/>
</dbReference>
<dbReference type="GO" id="GO:0006646">
    <property type="term" value="P:phosphatidylethanolamine biosynthetic process"/>
    <property type="evidence" value="ECO:0007669"/>
    <property type="project" value="TreeGrafter"/>
</dbReference>
<keyword evidence="3" id="KW-0808">Transferase</keyword>
<dbReference type="Gene3D" id="3.90.1200.10">
    <property type="match status" value="1"/>
</dbReference>
<gene>
    <name evidence="3" type="ORF">CAOG_002057</name>
</gene>
<feature type="compositionally biased region" description="Polar residues" evidence="2">
    <location>
        <begin position="195"/>
        <end position="204"/>
    </location>
</feature>
<dbReference type="PANTHER" id="PTHR22603:SF93">
    <property type="entry name" value="RE24176P"/>
    <property type="match status" value="1"/>
</dbReference>
<dbReference type="OrthoDB" id="3649325at2759"/>
<protein>
    <submittedName>
        <fullName evidence="3">Choline kinase</fullName>
    </submittedName>
</protein>
<proteinExistence type="inferred from homology"/>
<keyword evidence="3" id="KW-0418">Kinase</keyword>
<dbReference type="PANTHER" id="PTHR22603">
    <property type="entry name" value="CHOLINE/ETHANOALAMINE KINASE"/>
    <property type="match status" value="1"/>
</dbReference>
<dbReference type="InParanoid" id="A0A0D2WLM1"/>
<dbReference type="GO" id="GO:0005737">
    <property type="term" value="C:cytoplasm"/>
    <property type="evidence" value="ECO:0007669"/>
    <property type="project" value="TreeGrafter"/>
</dbReference>
<dbReference type="EMBL" id="KE346362">
    <property type="protein sequence ID" value="KJE90813.1"/>
    <property type="molecule type" value="Genomic_DNA"/>
</dbReference>
<organism evidence="3 4">
    <name type="scientific">Capsaspora owczarzaki (strain ATCC 30864)</name>
    <dbReference type="NCBI Taxonomy" id="595528"/>
    <lineage>
        <taxon>Eukaryota</taxon>
        <taxon>Filasterea</taxon>
        <taxon>Capsaspora</taxon>
    </lineage>
</organism>
<feature type="region of interest" description="Disordered" evidence="2">
    <location>
        <begin position="186"/>
        <end position="205"/>
    </location>
</feature>
<name>A0A0D2WLM1_CAPO3</name>
<dbReference type="AlphaFoldDB" id="A0A0D2WLM1"/>
<evidence type="ECO:0000256" key="1">
    <source>
        <dbReference type="ARBA" id="ARBA00038211"/>
    </source>
</evidence>
<dbReference type="eggNOG" id="KOG2686">
    <property type="taxonomic scope" value="Eukaryota"/>
</dbReference>
<evidence type="ECO:0000313" key="4">
    <source>
        <dbReference type="Proteomes" id="UP000008743"/>
    </source>
</evidence>
<dbReference type="SUPFAM" id="SSF56112">
    <property type="entry name" value="Protein kinase-like (PK-like)"/>
    <property type="match status" value="1"/>
</dbReference>
<keyword evidence="4" id="KW-1185">Reference proteome</keyword>
<dbReference type="FunCoup" id="A0A0D2WLM1">
    <property type="interactions" value="291"/>
</dbReference>
<evidence type="ECO:0000313" key="3">
    <source>
        <dbReference type="EMBL" id="KJE90813.1"/>
    </source>
</evidence>
<comment type="similarity">
    <text evidence="1">Belongs to the choline/ethanolamine kinase family.</text>
</comment>
<sequence length="483" mass="54002">MNIDELAQLAQRALNWCRLYVHGWSNLTPEQFEFSPIKGGLSNQLYRCVNRNRVGVPATASASDDQEVPSCVLLRLYGGDSAFVSREHDNIIFAILAERRVGPELHGIFTEGRIEEFIESRTLQRKDLAIADLSRNIARRLAAFHSFPLPLSKQPCLFVYIERWQAMAAEVLRVSMAEAQPALASSQLAVPPAQPSRSRSNSDLNDGLARIRSTHSGTNIPDRVGRTATRESPINVTRPLSANDLKLLLDLTTTDFGTAEAQWLKAFLLRVPSPVVFCHNDLQEGNILEPSSARDTSFRRRPLRFIDYEYGAYNYRAFDIANHFCEWSIDYNVDAAPYFSITGKDFPTRAQQEIFIQSYLSAWECVDDRVAASLFEGDDDDSDRPTATATTTTAAASAAPQVRRAASIRTSPITPDEVARVVREVNAYVLASHFMWSVWSIVQAATSDIAFGYVEYAVQRLEVYFALKAQLLASGEYSDDQSH</sequence>
<dbReference type="Pfam" id="PF01633">
    <property type="entry name" value="Choline_kinase"/>
    <property type="match status" value="2"/>
</dbReference>
<dbReference type="GO" id="GO:0004305">
    <property type="term" value="F:ethanolamine kinase activity"/>
    <property type="evidence" value="ECO:0007669"/>
    <property type="project" value="TreeGrafter"/>
</dbReference>
<dbReference type="PhylomeDB" id="A0A0D2WLM1"/>
<dbReference type="InterPro" id="IPR011009">
    <property type="entry name" value="Kinase-like_dom_sf"/>
</dbReference>
<dbReference type="CDD" id="cd05156">
    <property type="entry name" value="ChoK_euk"/>
    <property type="match status" value="1"/>
</dbReference>
<dbReference type="Proteomes" id="UP000008743">
    <property type="component" value="Unassembled WGS sequence"/>
</dbReference>
<evidence type="ECO:0000256" key="2">
    <source>
        <dbReference type="SAM" id="MobiDB-lite"/>
    </source>
</evidence>
<dbReference type="OMA" id="NHKEGMV"/>
<reference evidence="4" key="1">
    <citation type="submission" date="2011-02" db="EMBL/GenBank/DDBJ databases">
        <title>The Genome Sequence of Capsaspora owczarzaki ATCC 30864.</title>
        <authorList>
            <person name="Russ C."/>
            <person name="Cuomo C."/>
            <person name="Burger G."/>
            <person name="Gray M.W."/>
            <person name="Holland P.W.H."/>
            <person name="King N."/>
            <person name="Lang F.B.F."/>
            <person name="Roger A.J."/>
            <person name="Ruiz-Trillo I."/>
            <person name="Young S.K."/>
            <person name="Zeng Q."/>
            <person name="Gargeya S."/>
            <person name="Alvarado L."/>
            <person name="Berlin A."/>
            <person name="Chapman S.B."/>
            <person name="Chen Z."/>
            <person name="Freedman E."/>
            <person name="Gellesch M."/>
            <person name="Goldberg J."/>
            <person name="Griggs A."/>
            <person name="Gujja S."/>
            <person name="Heilman E."/>
            <person name="Heiman D."/>
            <person name="Howarth C."/>
            <person name="Mehta T."/>
            <person name="Neiman D."/>
            <person name="Pearson M."/>
            <person name="Roberts A."/>
            <person name="Saif S."/>
            <person name="Shea T."/>
            <person name="Shenoy N."/>
            <person name="Sisk P."/>
            <person name="Stolte C."/>
            <person name="Sykes S."/>
            <person name="White J."/>
            <person name="Yandava C."/>
            <person name="Haas B."/>
            <person name="Nusbaum C."/>
            <person name="Birren B."/>
        </authorList>
    </citation>
    <scope>NUCLEOTIDE SEQUENCE</scope>
    <source>
        <strain evidence="4">ATCC 30864</strain>
    </source>
</reference>